<feature type="non-terminal residue" evidence="1">
    <location>
        <position position="54"/>
    </location>
</feature>
<proteinExistence type="predicted"/>
<reference evidence="1" key="1">
    <citation type="submission" date="2019-10" db="EMBL/GenBank/DDBJ databases">
        <authorList>
            <consortium name="DOE Joint Genome Institute"/>
            <person name="Kuo A."/>
            <person name="Miyauchi S."/>
            <person name="Kiss E."/>
            <person name="Drula E."/>
            <person name="Kohler A."/>
            <person name="Sanchez-Garcia M."/>
            <person name="Andreopoulos B."/>
            <person name="Barry K.W."/>
            <person name="Bonito G."/>
            <person name="Buee M."/>
            <person name="Carver A."/>
            <person name="Chen C."/>
            <person name="Cichocki N."/>
            <person name="Clum A."/>
            <person name="Culley D."/>
            <person name="Crous P.W."/>
            <person name="Fauchery L."/>
            <person name="Girlanda M."/>
            <person name="Hayes R."/>
            <person name="Keri Z."/>
            <person name="LaButti K."/>
            <person name="Lipzen A."/>
            <person name="Lombard V."/>
            <person name="Magnuson J."/>
            <person name="Maillard F."/>
            <person name="Morin E."/>
            <person name="Murat C."/>
            <person name="Nolan M."/>
            <person name="Ohm R."/>
            <person name="Pangilinan J."/>
            <person name="Pereira M."/>
            <person name="Perotto S."/>
            <person name="Peter M."/>
            <person name="Riley R."/>
            <person name="Sitrit Y."/>
            <person name="Stielow B."/>
            <person name="Szollosi G."/>
            <person name="Zifcakova L."/>
            <person name="Stursova M."/>
            <person name="Spatafora J.W."/>
            <person name="Tedersoo L."/>
            <person name="Vaario L.-M."/>
            <person name="Yamada A."/>
            <person name="Yan M."/>
            <person name="Wang P."/>
            <person name="Xu J."/>
            <person name="Bruns T."/>
            <person name="Baldrian P."/>
            <person name="Vilgalys R."/>
            <person name="Henrissat B."/>
            <person name="Grigoriev I.V."/>
            <person name="Hibbett D."/>
            <person name="Nagy L.G."/>
            <person name="Martin F.M."/>
        </authorList>
    </citation>
    <scope>NUCLEOTIDE SEQUENCE</scope>
    <source>
        <strain evidence="1">Prilba</strain>
    </source>
</reference>
<evidence type="ECO:0000313" key="2">
    <source>
        <dbReference type="Proteomes" id="UP000759537"/>
    </source>
</evidence>
<dbReference type="OrthoDB" id="2615105at2759"/>
<gene>
    <name evidence="1" type="ORF">DFH94DRAFT_605486</name>
</gene>
<sequence length="54" mass="5951">DDGWLCGSTGEVMCWIPPAHRLGLLTKRTEGILGLPGTALDVRKFVHGTKWEQC</sequence>
<protein>
    <submittedName>
        <fullName evidence="1">Uncharacterized protein</fullName>
    </submittedName>
</protein>
<reference evidence="1" key="2">
    <citation type="journal article" date="2020" name="Nat. Commun.">
        <title>Large-scale genome sequencing of mycorrhizal fungi provides insights into the early evolution of symbiotic traits.</title>
        <authorList>
            <person name="Miyauchi S."/>
            <person name="Kiss E."/>
            <person name="Kuo A."/>
            <person name="Drula E."/>
            <person name="Kohler A."/>
            <person name="Sanchez-Garcia M."/>
            <person name="Morin E."/>
            <person name="Andreopoulos B."/>
            <person name="Barry K.W."/>
            <person name="Bonito G."/>
            <person name="Buee M."/>
            <person name="Carver A."/>
            <person name="Chen C."/>
            <person name="Cichocki N."/>
            <person name="Clum A."/>
            <person name="Culley D."/>
            <person name="Crous P.W."/>
            <person name="Fauchery L."/>
            <person name="Girlanda M."/>
            <person name="Hayes R.D."/>
            <person name="Keri Z."/>
            <person name="LaButti K."/>
            <person name="Lipzen A."/>
            <person name="Lombard V."/>
            <person name="Magnuson J."/>
            <person name="Maillard F."/>
            <person name="Murat C."/>
            <person name="Nolan M."/>
            <person name="Ohm R.A."/>
            <person name="Pangilinan J."/>
            <person name="Pereira M.F."/>
            <person name="Perotto S."/>
            <person name="Peter M."/>
            <person name="Pfister S."/>
            <person name="Riley R."/>
            <person name="Sitrit Y."/>
            <person name="Stielow J.B."/>
            <person name="Szollosi G."/>
            <person name="Zifcakova L."/>
            <person name="Stursova M."/>
            <person name="Spatafora J.W."/>
            <person name="Tedersoo L."/>
            <person name="Vaario L.M."/>
            <person name="Yamada A."/>
            <person name="Yan M."/>
            <person name="Wang P."/>
            <person name="Xu J."/>
            <person name="Bruns T."/>
            <person name="Baldrian P."/>
            <person name="Vilgalys R."/>
            <person name="Dunand C."/>
            <person name="Henrissat B."/>
            <person name="Grigoriev I.V."/>
            <person name="Hibbett D."/>
            <person name="Nagy L.G."/>
            <person name="Martin F.M."/>
        </authorList>
    </citation>
    <scope>NUCLEOTIDE SEQUENCE</scope>
    <source>
        <strain evidence="1">Prilba</strain>
    </source>
</reference>
<dbReference type="EMBL" id="WHVB01000001">
    <property type="protein sequence ID" value="KAF8486899.1"/>
    <property type="molecule type" value="Genomic_DNA"/>
</dbReference>
<comment type="caution">
    <text evidence="1">The sequence shown here is derived from an EMBL/GenBank/DDBJ whole genome shotgun (WGS) entry which is preliminary data.</text>
</comment>
<accession>A0A9P5N5X6</accession>
<name>A0A9P5N5X6_9AGAM</name>
<organism evidence="1 2">
    <name type="scientific">Russula ochroleuca</name>
    <dbReference type="NCBI Taxonomy" id="152965"/>
    <lineage>
        <taxon>Eukaryota</taxon>
        <taxon>Fungi</taxon>
        <taxon>Dikarya</taxon>
        <taxon>Basidiomycota</taxon>
        <taxon>Agaricomycotina</taxon>
        <taxon>Agaricomycetes</taxon>
        <taxon>Russulales</taxon>
        <taxon>Russulaceae</taxon>
        <taxon>Russula</taxon>
    </lineage>
</organism>
<evidence type="ECO:0000313" key="1">
    <source>
        <dbReference type="EMBL" id="KAF8486899.1"/>
    </source>
</evidence>
<dbReference type="Proteomes" id="UP000759537">
    <property type="component" value="Unassembled WGS sequence"/>
</dbReference>
<dbReference type="AlphaFoldDB" id="A0A9P5N5X6"/>
<feature type="non-terminal residue" evidence="1">
    <location>
        <position position="1"/>
    </location>
</feature>
<keyword evidence="2" id="KW-1185">Reference proteome</keyword>